<proteinExistence type="inferred from homology"/>
<dbReference type="RefSeq" id="WP_150496405.1">
    <property type="nucleotide sequence ID" value="NZ_BMFA01000006.1"/>
</dbReference>
<sequence length="321" mass="34916">MRVPFVHHPDYCAVLPANHRFPMDKFRAVAQRLRHDGLLGNDGFYRPRPAPFEWICLAHDTEYVDRVFNADVTVAVSREIGFEIRPDIAMRARCATAGTVLTGYLALEHGIACNTAGGSHHARRKQGAGFCVFNDVAVAIRVLQSAGAIRRALVIDLDVHQGDGTADIFQDDPSVLTFSMHAQKNYPVRKVPSDHDIGLPDGTGDLVYLGHLGKVLDELLASFVPDLVFYNAGVDPFEGDRLGRLALSRTGLRQRDELVLSTLWARQIPVAGVLGGGYSQNIDELADRHLTLHRAASKIAGGAALEEEATAGITNVPSRPG</sequence>
<dbReference type="Proteomes" id="UP000605148">
    <property type="component" value="Unassembled WGS sequence"/>
</dbReference>
<keyword evidence="5" id="KW-1185">Reference proteome</keyword>
<organism evidence="4 5">
    <name type="scientific">Roseibium aquae</name>
    <dbReference type="NCBI Taxonomy" id="1323746"/>
    <lineage>
        <taxon>Bacteria</taxon>
        <taxon>Pseudomonadati</taxon>
        <taxon>Pseudomonadota</taxon>
        <taxon>Alphaproteobacteria</taxon>
        <taxon>Hyphomicrobiales</taxon>
        <taxon>Stappiaceae</taxon>
        <taxon>Roseibium</taxon>
    </lineage>
</organism>
<dbReference type="PANTHER" id="PTHR10625:SF19">
    <property type="entry name" value="HISTONE DEACETYLASE 12"/>
    <property type="match status" value="1"/>
</dbReference>
<dbReference type="PRINTS" id="PR01270">
    <property type="entry name" value="HDASUPER"/>
</dbReference>
<dbReference type="EMBL" id="BMFA01000006">
    <property type="protein sequence ID" value="GGB48606.1"/>
    <property type="molecule type" value="Genomic_DNA"/>
</dbReference>
<dbReference type="PANTHER" id="PTHR10625">
    <property type="entry name" value="HISTONE DEACETYLASE HDAC1-RELATED"/>
    <property type="match status" value="1"/>
</dbReference>
<dbReference type="OrthoDB" id="9808367at2"/>
<dbReference type="InterPro" id="IPR037138">
    <property type="entry name" value="His_deacetylse_dom_sf"/>
</dbReference>
<dbReference type="CDD" id="cd09993">
    <property type="entry name" value="HDAC_classIV"/>
    <property type="match status" value="1"/>
</dbReference>
<dbReference type="GO" id="GO:0040029">
    <property type="term" value="P:epigenetic regulation of gene expression"/>
    <property type="evidence" value="ECO:0007669"/>
    <property type="project" value="TreeGrafter"/>
</dbReference>
<evidence type="ECO:0000256" key="2">
    <source>
        <dbReference type="ARBA" id="ARBA00022801"/>
    </source>
</evidence>
<feature type="domain" description="Histone deacetylase" evidence="3">
    <location>
        <begin position="19"/>
        <end position="284"/>
    </location>
</feature>
<dbReference type="GO" id="GO:0004407">
    <property type="term" value="F:histone deacetylase activity"/>
    <property type="evidence" value="ECO:0007669"/>
    <property type="project" value="InterPro"/>
</dbReference>
<dbReference type="GO" id="GO:0016787">
    <property type="term" value="F:hydrolase activity"/>
    <property type="evidence" value="ECO:0007669"/>
    <property type="project" value="UniProtKB-KW"/>
</dbReference>
<evidence type="ECO:0000313" key="5">
    <source>
        <dbReference type="Proteomes" id="UP000605148"/>
    </source>
</evidence>
<dbReference type="InterPro" id="IPR000286">
    <property type="entry name" value="HDACs"/>
</dbReference>
<dbReference type="Pfam" id="PF00850">
    <property type="entry name" value="Hist_deacetyl"/>
    <property type="match status" value="1"/>
</dbReference>
<dbReference type="SUPFAM" id="SSF52768">
    <property type="entry name" value="Arginase/deacetylase"/>
    <property type="match status" value="1"/>
</dbReference>
<dbReference type="InterPro" id="IPR044150">
    <property type="entry name" value="HDAC_classIV"/>
</dbReference>
<reference evidence="4" key="2">
    <citation type="submission" date="2020-09" db="EMBL/GenBank/DDBJ databases">
        <authorList>
            <person name="Sun Q."/>
            <person name="Zhou Y."/>
        </authorList>
    </citation>
    <scope>NUCLEOTIDE SEQUENCE</scope>
    <source>
        <strain evidence="4">CGMCC 1.12426</strain>
    </source>
</reference>
<keyword evidence="2" id="KW-0378">Hydrolase</keyword>
<name>A0A916TKD1_9HYPH</name>
<dbReference type="AlphaFoldDB" id="A0A916TKD1"/>
<gene>
    <name evidence="4" type="ORF">GCM10011316_20880</name>
</gene>
<dbReference type="Gene3D" id="3.40.800.20">
    <property type="entry name" value="Histone deacetylase domain"/>
    <property type="match status" value="1"/>
</dbReference>
<dbReference type="InterPro" id="IPR023801">
    <property type="entry name" value="His_deacetylse_dom"/>
</dbReference>
<protein>
    <submittedName>
        <fullName evidence="4">Histone deacetylase</fullName>
    </submittedName>
</protein>
<accession>A0A916TKD1</accession>
<evidence type="ECO:0000313" key="4">
    <source>
        <dbReference type="EMBL" id="GGB48606.1"/>
    </source>
</evidence>
<reference evidence="4" key="1">
    <citation type="journal article" date="2014" name="Int. J. Syst. Evol. Microbiol.">
        <title>Complete genome sequence of Corynebacterium casei LMG S-19264T (=DSM 44701T), isolated from a smear-ripened cheese.</title>
        <authorList>
            <consortium name="US DOE Joint Genome Institute (JGI-PGF)"/>
            <person name="Walter F."/>
            <person name="Albersmeier A."/>
            <person name="Kalinowski J."/>
            <person name="Ruckert C."/>
        </authorList>
    </citation>
    <scope>NUCLEOTIDE SEQUENCE</scope>
    <source>
        <strain evidence="4">CGMCC 1.12426</strain>
    </source>
</reference>
<comment type="similarity">
    <text evidence="1">Belongs to the histone deacetylase family.</text>
</comment>
<evidence type="ECO:0000256" key="1">
    <source>
        <dbReference type="ARBA" id="ARBA00005947"/>
    </source>
</evidence>
<evidence type="ECO:0000259" key="3">
    <source>
        <dbReference type="Pfam" id="PF00850"/>
    </source>
</evidence>
<comment type="caution">
    <text evidence="4">The sequence shown here is derived from an EMBL/GenBank/DDBJ whole genome shotgun (WGS) entry which is preliminary data.</text>
</comment>
<dbReference type="InterPro" id="IPR023696">
    <property type="entry name" value="Ureohydrolase_dom_sf"/>
</dbReference>